<evidence type="ECO:0000256" key="8">
    <source>
        <dbReference type="SAM" id="MobiDB-lite"/>
    </source>
</evidence>
<evidence type="ECO:0000256" key="9">
    <source>
        <dbReference type="SAM" id="Phobius"/>
    </source>
</evidence>
<evidence type="ECO:0000256" key="3">
    <source>
        <dbReference type="ARBA" id="ARBA00022448"/>
    </source>
</evidence>
<dbReference type="Pfam" id="PF01594">
    <property type="entry name" value="AI-2E_transport"/>
    <property type="match status" value="1"/>
</dbReference>
<feature type="transmembrane region" description="Helical" evidence="9">
    <location>
        <begin position="314"/>
        <end position="343"/>
    </location>
</feature>
<evidence type="ECO:0000256" key="5">
    <source>
        <dbReference type="ARBA" id="ARBA00022692"/>
    </source>
</evidence>
<comment type="caution">
    <text evidence="10">The sequence shown here is derived from an EMBL/GenBank/DDBJ whole genome shotgun (WGS) entry which is preliminary data.</text>
</comment>
<dbReference type="STRING" id="388357.GCA_001580365_00230"/>
<evidence type="ECO:0000256" key="1">
    <source>
        <dbReference type="ARBA" id="ARBA00004651"/>
    </source>
</evidence>
<dbReference type="Proteomes" id="UP000321103">
    <property type="component" value="Unassembled WGS sequence"/>
</dbReference>
<evidence type="ECO:0000256" key="4">
    <source>
        <dbReference type="ARBA" id="ARBA00022475"/>
    </source>
</evidence>
<evidence type="ECO:0000256" key="2">
    <source>
        <dbReference type="ARBA" id="ARBA00009773"/>
    </source>
</evidence>
<feature type="transmembrane region" description="Helical" evidence="9">
    <location>
        <begin position="280"/>
        <end position="308"/>
    </location>
</feature>
<proteinExistence type="inferred from homology"/>
<dbReference type="GO" id="GO:0005886">
    <property type="term" value="C:plasma membrane"/>
    <property type="evidence" value="ECO:0007669"/>
    <property type="project" value="UniProtKB-SubCell"/>
</dbReference>
<evidence type="ECO:0008006" key="12">
    <source>
        <dbReference type="Google" id="ProtNLM"/>
    </source>
</evidence>
<feature type="transmembrane region" description="Helical" evidence="9">
    <location>
        <begin position="207"/>
        <end position="232"/>
    </location>
</feature>
<feature type="region of interest" description="Disordered" evidence="8">
    <location>
        <begin position="445"/>
        <end position="487"/>
    </location>
</feature>
<evidence type="ECO:0000313" key="10">
    <source>
        <dbReference type="EMBL" id="GEO95780.1"/>
    </source>
</evidence>
<evidence type="ECO:0000313" key="11">
    <source>
        <dbReference type="Proteomes" id="UP000321103"/>
    </source>
</evidence>
<accession>A0A512IDK5</accession>
<feature type="transmembrane region" description="Helical" evidence="9">
    <location>
        <begin position="100"/>
        <end position="120"/>
    </location>
</feature>
<feature type="compositionally biased region" description="Basic and acidic residues" evidence="8">
    <location>
        <begin position="450"/>
        <end position="460"/>
    </location>
</feature>
<keyword evidence="5 9" id="KW-0812">Transmembrane</keyword>
<dbReference type="PANTHER" id="PTHR21716">
    <property type="entry name" value="TRANSMEMBRANE PROTEIN"/>
    <property type="match status" value="1"/>
</dbReference>
<sequence>MATSSRPDQPPRRPGGSSTAPLHAESVLGGRADPGTSAVPAMGLGVEPAGFEETTQALAPAVGPWADSLGRAGSRAAQTLLVAAVVVGLLWVLLQVKVVLIAVLVALILASAVGPVVKWLERRGWSNLLATLAAFLGILALVGGVITGIVFAVRSEWDTLTASAQEGWNELQRLVQSGPIPVDTAAIDSAVQQAGDFVTSGSFAGGAISGLGAATEFITGVVLMIVVLFFCLKDGEKMWNFTLRWFRGERRAKLAESVDRSAQVLGGYVRGTAFVAAVDAVLIGAFLLVFGVPLAIPLAVLVFVTAFIPVVGATIAGIIAALVALVTNGPLIALAVIGWIIVVNQIEGNILQPIIMGRTLSLHALIVLLALTVGTLVGGIFGAILAVPYTAVAWAVIQVWSSRYQVGDDPVLGPDPVNPKDRVESKATMAERWKYQRMRYQQALGGRFGATERDAVRQDDSTDDDAGERAPHAAGRGTGSGQDARKP</sequence>
<feature type="transmembrane region" description="Helical" evidence="9">
    <location>
        <begin position="364"/>
        <end position="397"/>
    </location>
</feature>
<feature type="transmembrane region" description="Helical" evidence="9">
    <location>
        <begin position="76"/>
        <end position="94"/>
    </location>
</feature>
<evidence type="ECO:0000256" key="7">
    <source>
        <dbReference type="ARBA" id="ARBA00023136"/>
    </source>
</evidence>
<keyword evidence="11" id="KW-1185">Reference proteome</keyword>
<comment type="subcellular location">
    <subcellularLocation>
        <location evidence="1">Cell membrane</location>
        <topology evidence="1">Multi-pass membrane protein</topology>
    </subcellularLocation>
</comment>
<evidence type="ECO:0000256" key="6">
    <source>
        <dbReference type="ARBA" id="ARBA00022989"/>
    </source>
</evidence>
<protein>
    <recommendedName>
        <fullName evidence="12">AI-2E family transporter</fullName>
    </recommendedName>
</protein>
<comment type="similarity">
    <text evidence="2">Belongs to the autoinducer-2 exporter (AI-2E) (TC 2.A.86) family.</text>
</comment>
<dbReference type="GO" id="GO:0055085">
    <property type="term" value="P:transmembrane transport"/>
    <property type="evidence" value="ECO:0007669"/>
    <property type="project" value="TreeGrafter"/>
</dbReference>
<keyword evidence="6 9" id="KW-1133">Transmembrane helix</keyword>
<name>A0A512IDK5_9MICC</name>
<dbReference type="RefSeq" id="WP_232319361.1">
    <property type="nucleotide sequence ID" value="NZ_BJZS01000051.1"/>
</dbReference>
<gene>
    <name evidence="10" type="ORF">KTU01_19030</name>
</gene>
<dbReference type="InterPro" id="IPR002549">
    <property type="entry name" value="AI-2E-like"/>
</dbReference>
<keyword evidence="3" id="KW-0813">Transport</keyword>
<keyword evidence="4" id="KW-1003">Cell membrane</keyword>
<reference evidence="10 11" key="1">
    <citation type="submission" date="2019-07" db="EMBL/GenBank/DDBJ databases">
        <title>Whole genome shotgun sequence of Kocuria turfanensis NBRC 107627.</title>
        <authorList>
            <person name="Hosoyama A."/>
            <person name="Uohara A."/>
            <person name="Ohji S."/>
            <person name="Ichikawa N."/>
        </authorList>
    </citation>
    <scope>NUCLEOTIDE SEQUENCE [LARGE SCALE GENOMIC DNA]</scope>
    <source>
        <strain evidence="10 11">NBRC 107627</strain>
    </source>
</reference>
<feature type="region of interest" description="Disordered" evidence="8">
    <location>
        <begin position="1"/>
        <end position="33"/>
    </location>
</feature>
<dbReference type="PANTHER" id="PTHR21716:SF53">
    <property type="entry name" value="PERMEASE PERM-RELATED"/>
    <property type="match status" value="1"/>
</dbReference>
<feature type="transmembrane region" description="Helical" evidence="9">
    <location>
        <begin position="132"/>
        <end position="153"/>
    </location>
</feature>
<organism evidence="10 11">
    <name type="scientific">Kocuria turfanensis</name>
    <dbReference type="NCBI Taxonomy" id="388357"/>
    <lineage>
        <taxon>Bacteria</taxon>
        <taxon>Bacillati</taxon>
        <taxon>Actinomycetota</taxon>
        <taxon>Actinomycetes</taxon>
        <taxon>Micrococcales</taxon>
        <taxon>Micrococcaceae</taxon>
        <taxon>Kocuria</taxon>
    </lineage>
</organism>
<keyword evidence="7 9" id="KW-0472">Membrane</keyword>
<dbReference type="AlphaFoldDB" id="A0A512IDK5"/>
<dbReference type="EMBL" id="BJZS01000051">
    <property type="protein sequence ID" value="GEO95780.1"/>
    <property type="molecule type" value="Genomic_DNA"/>
</dbReference>